<dbReference type="SMART" id="SM00382">
    <property type="entry name" value="AAA"/>
    <property type="match status" value="5"/>
</dbReference>
<feature type="transmembrane region" description="Helical" evidence="11">
    <location>
        <begin position="3172"/>
        <end position="3190"/>
    </location>
</feature>
<feature type="coiled-coil region" evidence="9">
    <location>
        <begin position="6402"/>
        <end position="6437"/>
    </location>
</feature>
<feature type="coiled-coil region" evidence="9">
    <location>
        <begin position="6495"/>
        <end position="6525"/>
    </location>
</feature>
<feature type="compositionally biased region" description="Basic and acidic residues" evidence="10">
    <location>
        <begin position="5970"/>
        <end position="5990"/>
    </location>
</feature>
<keyword evidence="6" id="KW-0067">ATP-binding</keyword>
<evidence type="ECO:0000256" key="1">
    <source>
        <dbReference type="ARBA" id="ARBA00004604"/>
    </source>
</evidence>
<dbReference type="PANTHER" id="PTHR48103:SF2">
    <property type="entry name" value="MIDASIN"/>
    <property type="match status" value="1"/>
</dbReference>
<dbReference type="SUPFAM" id="SSF52540">
    <property type="entry name" value="P-loop containing nucleoside triphosphate hydrolases"/>
    <property type="match status" value="6"/>
</dbReference>
<evidence type="ECO:0000256" key="10">
    <source>
        <dbReference type="SAM" id="MobiDB-lite"/>
    </source>
</evidence>
<keyword evidence="7" id="KW-0143">Chaperone</keyword>
<name>A0A1J1GXW5_PLAGA</name>
<feature type="compositionally biased region" description="Low complexity" evidence="10">
    <location>
        <begin position="6070"/>
        <end position="6082"/>
    </location>
</feature>
<dbReference type="GO" id="GO:0005730">
    <property type="term" value="C:nucleolus"/>
    <property type="evidence" value="ECO:0007669"/>
    <property type="project" value="UniProtKB-SubCell"/>
</dbReference>
<dbReference type="FunFam" id="3.40.50.300:FF:000142">
    <property type="entry name" value="Midasin"/>
    <property type="match status" value="2"/>
</dbReference>
<dbReference type="GeneID" id="39731593"/>
<evidence type="ECO:0000313" key="13">
    <source>
        <dbReference type="EMBL" id="CRG95848.1"/>
    </source>
</evidence>
<feature type="compositionally biased region" description="Low complexity" evidence="10">
    <location>
        <begin position="6559"/>
        <end position="6568"/>
    </location>
</feature>
<feature type="compositionally biased region" description="Acidic residues" evidence="10">
    <location>
        <begin position="6306"/>
        <end position="6318"/>
    </location>
</feature>
<dbReference type="OMA" id="SECTDIY"/>
<feature type="compositionally biased region" description="Basic and acidic residues" evidence="10">
    <location>
        <begin position="6250"/>
        <end position="6305"/>
    </location>
</feature>
<dbReference type="Gene3D" id="3.40.50.410">
    <property type="entry name" value="von Willebrand factor, type A domain"/>
    <property type="match status" value="1"/>
</dbReference>
<comment type="caution">
    <text evidence="13">The sequence shown here is derived from an EMBL/GenBank/DDBJ whole genome shotgun (WGS) entry which is preliminary data.</text>
</comment>
<feature type="transmembrane region" description="Helical" evidence="11">
    <location>
        <begin position="5555"/>
        <end position="5571"/>
    </location>
</feature>
<dbReference type="RefSeq" id="XP_028528656.1">
    <property type="nucleotide sequence ID" value="XM_028672066.1"/>
</dbReference>
<feature type="compositionally biased region" description="Low complexity" evidence="10">
    <location>
        <begin position="5904"/>
        <end position="5917"/>
    </location>
</feature>
<dbReference type="InterPro" id="IPR011704">
    <property type="entry name" value="ATPase_dyneun-rel_AAA"/>
</dbReference>
<dbReference type="GO" id="GO:0030687">
    <property type="term" value="C:preribosome, large subunit precursor"/>
    <property type="evidence" value="ECO:0007669"/>
    <property type="project" value="TreeGrafter"/>
</dbReference>
<dbReference type="Gene3D" id="3.40.50.300">
    <property type="entry name" value="P-loop containing nucleotide triphosphate hydrolases"/>
    <property type="match status" value="8"/>
</dbReference>
<dbReference type="Pfam" id="PF17865">
    <property type="entry name" value="AAA_lid_5"/>
    <property type="match status" value="1"/>
</dbReference>
<dbReference type="VEuPathDB" id="PlasmoDB:PGAL8A_00306000"/>
<feature type="transmembrane region" description="Helical" evidence="11">
    <location>
        <begin position="3440"/>
        <end position="3460"/>
    </location>
</feature>
<gene>
    <name evidence="13" type="ORF">PGAL8A_00306000</name>
</gene>
<feature type="transmembrane region" description="Helical" evidence="11">
    <location>
        <begin position="5762"/>
        <end position="5788"/>
    </location>
</feature>
<sequence length="7036" mass="840611">MTTVEYKYTFLWSTEIINELKNRKKNVCKNKSFKSDVNEKEELSTKGKIKCTCGKYKYINYIYKNCCIIQKYSYHKIYTRKIKSENSKSLSKYMYLKSSNNANQKKIMDKIKNTNENKKIDETKKKEIKSSIRICFNNFDNKYKRDLVITKILILTLFDPPLLKISLKFFNFLMISILNQIFKELLLLSTYNYSMTNDNERNEQRINDKLINVNSKDMNKLKNKNTDKKNIDKLNNKNRSMPLLYIYDFIKNFKIDKEIYFCMICLNSILFSKELFYKNTIDYFFKEVLPKSIFCYNYFKGIVRKYLEEKNDNHCRCNIYYIYCIKILLIYYYLTINNILDKMYLNLLSHFLKCKNPFFESLIYLIYLNYYGIHNYSKGNYLKDNIFYNYIQNNKKNSIFDKNKEKKHKLYISNGANKTTCNYFYEKEFSQVEKNYYDHKNIYNILLMYDYNIKDLEYLYIEKFRSNIIENKIIKYYINIESVLYPTFELKTKKNAILLKNEYNFIITRRLNIIIETLITNIYNKKPTILIGNQGSGKTSLINFIYKKIYGTKNETENIISLYLDDISDSKSILGIWESNEKCFEFKYGILTKAMKNGNWIIFENINNISNSVIEKLHELTSKGYIYLSEKGEYIYPHKNFRLFSTVTVNIDYINMNNLNNKYCEVDNINNEEMNEFILMNHRPHNLTSLFNKWHSVFIGNYSKSEIKEILFKTLNKINDNYKNILLDCYNTIKTDLEKYRILRNINLHDLMKITNRINKKKIFMYENEKTKIFLFQTCKSILISHIPNINLRHNFLIKLIKLFKLDKDNVTEYIKSYSLNTFINEFNETLKNKYPKINVNFDKIYNYSFLLTSVHKSIIYEIIEGIYNKESVLLIGDTGVGKTALIDYISKIFEKKLHVFVFSEQSESSDLIGNYYPFNISAKTNELFEELKSLNSKLSYICKKELSLFYLKLRIILSEKKYITFLNTCYNYVKYVIENIKKNAKIFDMKTIKKCKAFLSNCKNVINFWCTNNGNLNKNYALNYNFEQILVKNGNIEEKEDTNNIQNNRNREIKKNINEDDMNEEKSDKKMNELIFKFHDGILIDCIRNGYWLLLDEINLAQTEILQRLQGLLDSSNKYFDVIEKGNEKIKIHENFRLFACMNPPIIPNLRKIKEKDIPNDLKNINSDGNNKDINNNYINLDTNVENDIDLYNSTISAGKKELPFIIRNKFTEIFVDEILEYDDVEMIVKYFLKDVTCDNVLIKNITNCYLEIKKESLKNMNNSENKQISFSTRNLVRAINYAIYVHKRKFRPLPLQTAINHGFICNFLSCLNYDNQKVIENIFNKYFKYAQHGNAEKRDNTMNIEKNGIINYSMLENYYQYKIYDKKKGREENEQYINNFNEIKNTDNFKNDITKNKEKEKYACIENSWILCGNEQINLKSILSNFIITKSVKENIKKLALCLSGIKTPILLEGNTSVGKTSLVKFFADITGHKFIRINNHMNTDINEYYGQFVNDKNSGNLIFEEGIFVKAVKNGYWLVLDELNLAPSEVLESLNRILDDNKELYIPELKCYIKAHKDFMLFATQNPANNSYIGRKELSKAFRSRFIEFHISDFKIEELEIILHRRCTISPKISKKMINVYTELKNVKSNYNYFNDNLMTLRDLIKWGNRYPNNNLEAALHGYYIIAEKLRNEKDKETVKNILSKNFLKKQEKFVIDYENDEDVKSLKNYFLEKISLIKNFKKIKKCKLENNCIYNNNIKDSLDNKKDTKICSLNLHDNNIHDYSYDDIKRFQYLQNMYFGKNTCRIICLLLKCFKYKESPLLIGETGCGKTTCCELLSFVENLKLNILNCNESTDVYDIIGSLKLTKNKKEDYDKLKKNCIELYNEFSKYYEDNYISNYLSGIIYEKFSDIKKEDFLIFNLYLQKKYNLNENIKRKLTKMERSVNNLKSVFTWFDGILVSSLKKGNIFLMDEISLVESSVIERLNSVLEYERTLLLTEKGGKNIKNIKAHKNFYFIGTMNPCGDFGKKELSHALRNRFTEIFVSNFSFDSNDFYFLIMKQITFTKEKNIKCEITKYICQIFQQVSSNKSLSSVTLSIRDSIKWVTFMNTYVNNRKKIYKEKNHALKIPINILKSYCIRSFYHSGCLILIDGNEDVKIKEILKSILIKVIENLCLSIKYNMKEKETIMNFYHESYNFIFKKKYLKMNDLHIKFKKNFDCDLNKFSKNSHFVFNTPNIKQNLFKIVRAMQLDNSILIEGSPGVGKTCIVNILAKLTNNKLIRINLSECTDIYDFIGSYFPIKDIKNESNKKKRKNNKEILENKEENKDENNTNEMKKKFQYCWKDGKLIECMKKGYWILIDEINLANQQTLEGINSILDHRKEIFIPETNEIVKSHENFRLFCCQNPYKEGGGRKGLPRSFLNRFSKIYFEELNEEDYLCIVEKLYGNFLSLDIIKKIIKLIFIIKKINILLSDSECWIWNLRDILRICKFIKNKVALNNFFTICDMLICNRLTNSEDKNIVRVIIINIYCNNEDFINNISEVSTKDNLVNLINSSKNSSLYYNFINSFNYDEKYFSYENLLIKKYQKNKNVSNDISSILSKDEKIFYGCLSAIKLNIPILLCGKNNSGKSSFVRTLSSMFKKKLFEFSLTNDIDTFDLFGCYEQNSKSNAIIKFEKQINKLNKLVLKIIFKKKNLMIFYSNYFGRKVSNPLFSKNHKKKKLNKINTSRQVMHIKINIMKRLNSLSNNYVKSLKNNKKNNLKKIQNSYTEFINSCNKCEHSERINNILSRINYMCNIINTNQINENVYIYNEGNFIKAIKNGYWILLKHLHYSTPSLLDRLNSLFEENGYILLHEFGKKKKIKPHKNFQIFLTLNSEEHYKISKALRNRCFEIYFGIKNEYTNNALNIDNHLCNNPFYGNMCETLYNDKCNMYENSYDEVSYSNLINYSNNNCMNLHYKNNKDNSRLINSVDDSNFYSNFLFHLMNLCYNFQNNQYNKEKSINNKKSKEDYLKLIKENNLFFYIISSFLKNIKKAKNDKITSELIYFFFNNDIKINFIKILDYINYCYNSFNANGTKCNKDVVCFCIIISLISFIIEYILDEETIKEKKKNLNKINDNNMFRNNLNILLNYKLENNLYYIDIFINLICTNFLLLKNNNEINLKKWKSIFLRSFGSFYCGIFSKISEKVQIFFYPFFNFLNNVLVRIIYNLKRKLENFIKNRSINNLLIRNINRGKLVHKISSKYFIYFYFHIFINYIYNYNKIYEKETFFNKNQNQNLCILKEVTLINSFYKLKLNKIFCYLVYCFMENFSIYDIFYRYYYLLNIKNKIVIKRKTLRRDYYDKNVERYLNFITNIIFKKLVNFNIVNNYIYNIIYKERTNNNEYIIKNKKNNKNEDNNIKWSKLRNFIKPLLIAKNFLLNNFSLGLSKVLYFFEAFLKYNFSYNFFMKNRSNKRKKCLIFYNMNKFLIHVENFIFNLIDKFSNVINKDIFNYYVFIYIFAFEMICNKNYSKIYNQIIFLKDTLKFLFESNSFNKNNVKLMKFLNNSKLLIENNFNSPNIYSIIDFREKNNFHNNSNSNEHNNKLFMHCNKKSSLNYLNIHFNDKWIKNIFEIINNIYISYFIYIKNRNNCISILLNLPTYGDNSRTISDSNKNEDKNVNTYTENFLIQTKSFSHSLKFLQNENENYKIKDIESLILKNLIDKKEILKMNLNSFELNFSLIDDINNISKRYVRSDNTIYKSHELLFYYEFIIFNINLKYLYNSFIYLLNIYMHLKYMNNENSKHNIRNNIKIDLTIEEIDKINNNSIYVNVKNILSKIYTYLENIDNTIFIFEEKVEILSLLKEKYGSIEYAEKSLKDEKNVNDFSTNVIFIIIEEILYIVYSFLMNVYLLRDERYNYAKQNINKVNEKNYPINDRKAGELSYNVNDKIPEKCITEFTYKKNEMTSSNKINRNNSQNVIEKVNKQIENIVITYEEYTIFKNIYINENYKDVTTHKFYSYLNSSLFNKTVIFDSVINIYKEMKKNKVTLFYLNSSNFIFKNLKKNYYDYVTKFLFNDINQISDSNSIHITDKNYINSANKNSLCYFFIFYIFTIFFNIMNNFENQSIDKNKYFCHFHEIYNIIIYKKEVSVEIILYLLELYKYFFKLKEEIKFSQKIQKYIFVLLFLLFKAVKKNFEKWNKKYILKTDNMRNSTEDINCGGLQFIISNGILIQENDNRLNKKNNQNIINSEMNTTNLSKNLDNEANFNIYKCMNKSSVSNYNNRTGINKNKLKYDFDYKYSSIYNYIKKNNKITIKEFDEILEILFSENKVIIDLTNKYDDEDFLYILGSLYISHYFLSVICKEIRKEVKEIFKKIELKNYLKSVVNSIKEEIHMSIQHNLYIEKIDLFEELSYSNFFKIKKKEFFSEKIKDVKMDLPLLPKILKNINKEKSKKILNIMKSDKYNCNYFITQYICKNNSQNAQDLYIKLKKDFKNFMKNVLSYYNIEKILSSLNDCNDFISFSLIYSCLNFVYHVNENYNIILKFTHAITYSLCIFIHSLHNINFSILQKKEKNYPFSINKLDEKKLQRDKYNLYSYIKFPLNFNKIINLKKEQYEQISDLEYFDFIIKLIQKPKSIFKEFDFSNLLNCLKILCKKIVIYNEQDSISNMNELFKIEQFKNTAIKEKYENMENDYIEKNIEKEINDVFYSQNYFLNTENIDNNINYCTNEKNEVVNDDIELSNTEEKNENFDVNSDSIKNNDCSSDKLIEDKEKLNENLFNKIICKIVKIFKRKEISKTNSKNEIDKIKKNINHTLDMLIKLNNMSSSEENNSTFLLNKKNEEKRLLIFTLNIIDNFGNIINYKDDKFLDFKMKIFNFLLNNKKNHAYINKYINLLEFNYMEFVFSALNDLCIFLNNLKNEFIIIYNDSNNLNVLTILNVIDNILGIPLNDVKNQIEKIILKLEHLVNLINSLKKDNFANFDEVTMNNLNRLIKNNILEELLIYTIYFRLYKLEEIKNIRKNLNRKILKKKTLNLFAYLFYLCYDDTYAERKLENTDCNNNDTINDSTKIKIIKTFESLIIFLRDSMIGEFPVRLNLIFFIGNIFKNSKNINEKIMSNVFLNVYNYMHVYLPLIKKKIKISKNYFDLQLKKSLQKINFDLIDLEAYKASIIKFKKKIIYFTKLYFQQISITVDKFIMENKHSVFTSEIKENIKKNNLVENFSKNKNINSVSSKISSNSSHDENITDSSLNKKLSNYEIVKENSLENDSTVNIDVFNNSQILNYETEKTKETFEEEHFIYNELNELKNSFLNLRNKMKKLNLREFLNNLNNYYSFEELSNNYMCEIKNILKDQCINATINQKKRWIYILKHFFTKKLNISILYDLNNFTFFSNLFKDCINFDNATNNNFLLEYFSSEEIISELKNCLSYMIKHNPHIIEETKRAKINELKENLIHFEYDIKKNIKNKKLYSLHFLDKINYILKNNEYKNYKILYLTIYIKSVNIHEDVRNDEIMSYLFNSINFEYFNLRKEINNFYHHFVFYYLMVETLILEKKYKLNFLLVDINAFEKFLLKCNLLKSALIQNLSIFYEQLFENDFFRSILFCIYKIIYIIYNSNEFIMFRYLKNINNIDCLKEFFKNISNFKLKMNEKFLKYINENIEYLDINKNKIFFLNIAPYFKNKIYSHLIKFIELFREINRNNHDEYNKMCTNLNESIEDNNSKEKINRISNIECVNNEIFSLINNIINKESIVYKKEYPNFQESKNINEIYSMKNIIKLYLNTFSSISLKEKNKNIEIFFYLSKNLFYFIKCIFLYFLDIFIGFSNISLYFLKVLKLLYTKGLCRESKNENEEIKNEKENEVFHKIDFLKGIGLGEGKGIRNISDEVDNEDLDNIYNENENDFSQDENDFNEEAIESTYNFKNFCEKELNDINDANNSNKNKMENEQDNLNMENNNNNIGGKNKDKTNEKEEINEKDYDDANENTNEENIDDVFEKNNKSFNKSESNTLTENLKYNDIHNDNKEVEEGNKGEHEGEGEEKENEKEEEKENIDFNKESQEQKDKFENEQEKSETELNEEHKKTNEDENDFNKQKEEKEVKINKGSELNIDDNENVNENNNSDLLNVEENNKESEYFDNHMNHMDNNYNEGNENNYNDFDFNFDSNFEIESSDFSKCSEKSFSSKEYLDEDKKEEKKNDLKKEETDNNKFDERDSENNFQNAVSDEDHSNFNERIDSSDDILEENEKDDDYSSSRENKIDKNSKGFENDKKGEIDNKETENEKKKDDENSGNAECIEEKNELNKIDQDKDENGQTVEMKNEEICEQKDEIEGKDTSEVKSEDHIEENREIENENEELCEGSDETNDIKSENKNEAERNIEIQNENEYKKEVEEINEIKKENNLSKTDDINKNEKIKENSIYDYANEKVFEENKETEENVTENITEKYYDAEEYEIDNQKNRSNEIEKNENNNLINEYSKIKQNENTMSYSEDNMFNNTLQRDTGKEDNQKENDASSTNYFSFKIDKCNIYTENFVDITNFIDKLNESIHNLNENSKKNEKESVENDKIKEEKKLNKDYNISEKDENFIEEENIYESIIDKSSTSNNNNLNQNFNGMSENDSVDKEQENNEKKEYDKKQKDLCEANKFNKNLNELNINNIEYELEEKIKEKEETRKNGHDDSDEVNSFTSSPESNSLDNVKAINYTKENDEIISEESNEKDELIDSLLKEYADKERNRKEEIGNEAIKNDEYYKVHENINFFEKDYILENNYEEFQKEIKNEKLHYDNFNLEYEKIYDQINNETEIMSSQLCEQLKIILEPTVRNKYEGDYKSGKKLNIKKLVNYFASDFRNNKIWKRKTKLNKRDYNILIAIDNTKSMKINNIQKMTLNAIFLVAKAFEKLNVGKIGICSFGENETISSNNVVCSMTNSLNKQDFLKILNHFQFNHDTQNSFDNAMLNALKICNYIFKNSHTQNNSKNQINHLMLIISDGRFNKNSVKAEIFKCIQNNFIPVLMIIDTQLENNKSQSIFNLKQTFYKNNKLEIVPYLNDFPFPYFVVVNDINDIPSLTCDIIRQWFQILNNK</sequence>
<evidence type="ECO:0000256" key="7">
    <source>
        <dbReference type="ARBA" id="ARBA00023186"/>
    </source>
</evidence>
<dbReference type="PROSITE" id="PS50234">
    <property type="entry name" value="VWFA"/>
    <property type="match status" value="1"/>
</dbReference>
<dbReference type="InterPro" id="IPR003593">
    <property type="entry name" value="AAA+_ATPase"/>
</dbReference>
<dbReference type="GO" id="GO:0000027">
    <property type="term" value="P:ribosomal large subunit assembly"/>
    <property type="evidence" value="ECO:0007669"/>
    <property type="project" value="TreeGrafter"/>
</dbReference>
<comment type="subcellular location">
    <subcellularLocation>
        <location evidence="1">Nucleus</location>
        <location evidence="1">Nucleolus</location>
    </subcellularLocation>
    <subcellularLocation>
        <location evidence="2">Nucleus</location>
        <location evidence="2">Nucleoplasm</location>
    </subcellularLocation>
</comment>
<feature type="transmembrane region" description="Helical" evidence="11">
    <location>
        <begin position="3850"/>
        <end position="3872"/>
    </location>
</feature>
<dbReference type="InterPro" id="IPR002035">
    <property type="entry name" value="VWF_A"/>
</dbReference>
<evidence type="ECO:0000256" key="4">
    <source>
        <dbReference type="ARBA" id="ARBA00017143"/>
    </source>
</evidence>
<evidence type="ECO:0000256" key="6">
    <source>
        <dbReference type="ARBA" id="ARBA00022840"/>
    </source>
</evidence>
<evidence type="ECO:0000313" key="14">
    <source>
        <dbReference type="Proteomes" id="UP000220797"/>
    </source>
</evidence>
<dbReference type="EMBL" id="CVMV01000045">
    <property type="protein sequence ID" value="CRG95848.1"/>
    <property type="molecule type" value="Genomic_DNA"/>
</dbReference>
<keyword evidence="11" id="KW-0812">Transmembrane</keyword>
<feature type="region of interest" description="Disordered" evidence="10">
    <location>
        <begin position="6553"/>
        <end position="6591"/>
    </location>
</feature>
<feature type="compositionally biased region" description="Basic and acidic residues" evidence="10">
    <location>
        <begin position="5918"/>
        <end position="5932"/>
    </location>
</feature>
<dbReference type="Pfam" id="PF07728">
    <property type="entry name" value="AAA_5"/>
    <property type="match status" value="5"/>
</dbReference>
<evidence type="ECO:0000256" key="5">
    <source>
        <dbReference type="ARBA" id="ARBA00022741"/>
    </source>
</evidence>
<keyword evidence="11" id="KW-1133">Transmembrane helix</keyword>
<comment type="similarity">
    <text evidence="3">Belongs to the midasin family.</text>
</comment>
<evidence type="ECO:0000256" key="2">
    <source>
        <dbReference type="ARBA" id="ARBA00004642"/>
    </source>
</evidence>
<feature type="transmembrane region" description="Helical" evidence="11">
    <location>
        <begin position="319"/>
        <end position="336"/>
    </location>
</feature>
<feature type="compositionally biased region" description="Polar residues" evidence="10">
    <location>
        <begin position="6638"/>
        <end position="6650"/>
    </location>
</feature>
<protein>
    <recommendedName>
        <fullName evidence="4">Midasin</fullName>
    </recommendedName>
</protein>
<feature type="compositionally biased region" description="Basic and acidic residues" evidence="10">
    <location>
        <begin position="6575"/>
        <end position="6591"/>
    </location>
</feature>
<keyword evidence="5" id="KW-0547">Nucleotide-binding</keyword>
<dbReference type="InterPro" id="IPR041190">
    <property type="entry name" value="Midasin_AAA_lid_5"/>
</dbReference>
<feature type="transmembrane region" description="Helical" evidence="11">
    <location>
        <begin position="3150"/>
        <end position="3166"/>
    </location>
</feature>
<feature type="compositionally biased region" description="Basic and acidic residues" evidence="10">
    <location>
        <begin position="6179"/>
        <end position="6191"/>
    </location>
</feature>
<feature type="transmembrane region" description="Helical" evidence="11">
    <location>
        <begin position="3472"/>
        <end position="3491"/>
    </location>
</feature>
<dbReference type="GO" id="GO:0016887">
    <property type="term" value="F:ATP hydrolysis activity"/>
    <property type="evidence" value="ECO:0007669"/>
    <property type="project" value="InterPro"/>
</dbReference>
<feature type="compositionally biased region" description="Basic and acidic residues" evidence="10">
    <location>
        <begin position="6204"/>
        <end position="6242"/>
    </location>
</feature>
<dbReference type="Pfam" id="PF17867">
    <property type="entry name" value="AAA_lid_7"/>
    <property type="match status" value="1"/>
</dbReference>
<dbReference type="GO" id="GO:0005654">
    <property type="term" value="C:nucleoplasm"/>
    <property type="evidence" value="ECO:0007669"/>
    <property type="project" value="UniProtKB-SubCell"/>
</dbReference>
<keyword evidence="8" id="KW-0539">Nucleus</keyword>
<dbReference type="Proteomes" id="UP000220797">
    <property type="component" value="Unassembled WGS sequence"/>
</dbReference>
<keyword evidence="14" id="KW-1185">Reference proteome</keyword>
<feature type="transmembrane region" description="Helical" evidence="11">
    <location>
        <begin position="4062"/>
        <end position="4079"/>
    </location>
</feature>
<feature type="transmembrane region" description="Helical" evidence="11">
    <location>
        <begin position="3726"/>
        <end position="3749"/>
    </location>
</feature>
<keyword evidence="9" id="KW-0175">Coiled coil</keyword>
<feature type="compositionally biased region" description="Basic and acidic residues" evidence="10">
    <location>
        <begin position="6130"/>
        <end position="6170"/>
    </location>
</feature>
<dbReference type="GO" id="GO:0000055">
    <property type="term" value="P:ribosomal large subunit export from nucleus"/>
    <property type="evidence" value="ECO:0007669"/>
    <property type="project" value="TreeGrafter"/>
</dbReference>
<dbReference type="GO" id="GO:0005524">
    <property type="term" value="F:ATP binding"/>
    <property type="evidence" value="ECO:0007669"/>
    <property type="project" value="UniProtKB-KW"/>
</dbReference>
<feature type="transmembrane region" description="Helical" evidence="11">
    <location>
        <begin position="3119"/>
        <end position="3138"/>
    </location>
</feature>
<feature type="region of interest" description="Disordered" evidence="10">
    <location>
        <begin position="2292"/>
        <end position="2313"/>
    </location>
</feature>
<feature type="coiled-coil region" evidence="9">
    <location>
        <begin position="4908"/>
        <end position="4935"/>
    </location>
</feature>
<feature type="compositionally biased region" description="Basic and acidic residues" evidence="10">
    <location>
        <begin position="2298"/>
        <end position="2313"/>
    </location>
</feature>
<evidence type="ECO:0000256" key="9">
    <source>
        <dbReference type="SAM" id="Coils"/>
    </source>
</evidence>
<reference evidence="13" key="1">
    <citation type="submission" date="2015-04" db="EMBL/GenBank/DDBJ databases">
        <authorList>
            <consortium name="Pathogen Informatics"/>
        </authorList>
    </citation>
    <scope>NUCLEOTIDE SEQUENCE [LARGE SCALE GENOMIC DNA]</scope>
    <source>
        <strain evidence="13">8A</strain>
    </source>
</reference>
<dbReference type="PANTHER" id="PTHR48103">
    <property type="entry name" value="MIDASIN-RELATED"/>
    <property type="match status" value="1"/>
</dbReference>
<feature type="compositionally biased region" description="Acidic residues" evidence="10">
    <location>
        <begin position="5933"/>
        <end position="5948"/>
    </location>
</feature>
<feature type="domain" description="VWFA" evidence="12">
    <location>
        <begin position="6821"/>
        <end position="7025"/>
    </location>
</feature>
<keyword evidence="11" id="KW-0472">Membrane</keyword>
<dbReference type="SUPFAM" id="SSF53300">
    <property type="entry name" value="vWA-like"/>
    <property type="match status" value="1"/>
</dbReference>
<organism evidence="13 14">
    <name type="scientific">Plasmodium gallinaceum</name>
    <dbReference type="NCBI Taxonomy" id="5849"/>
    <lineage>
        <taxon>Eukaryota</taxon>
        <taxon>Sar</taxon>
        <taxon>Alveolata</taxon>
        <taxon>Apicomplexa</taxon>
        <taxon>Aconoidasida</taxon>
        <taxon>Haemosporida</taxon>
        <taxon>Plasmodiidae</taxon>
        <taxon>Plasmodium</taxon>
        <taxon>Plasmodium (Haemamoeba)</taxon>
    </lineage>
</organism>
<dbReference type="InterPro" id="IPR027417">
    <property type="entry name" value="P-loop_NTPase"/>
</dbReference>
<feature type="region of interest" description="Disordered" evidence="10">
    <location>
        <begin position="6625"/>
        <end position="6650"/>
    </location>
</feature>
<feature type="compositionally biased region" description="Basic and acidic residues" evidence="10">
    <location>
        <begin position="5997"/>
        <end position="6058"/>
    </location>
</feature>
<evidence type="ECO:0000256" key="11">
    <source>
        <dbReference type="SAM" id="Phobius"/>
    </source>
</evidence>
<feature type="coiled-coil region" evidence="9">
    <location>
        <begin position="1907"/>
        <end position="1934"/>
    </location>
</feature>
<feature type="region of interest" description="Disordered" evidence="10">
    <location>
        <begin position="5888"/>
        <end position="6086"/>
    </location>
</feature>
<feature type="compositionally biased region" description="Acidic residues" evidence="10">
    <location>
        <begin position="6192"/>
        <end position="6203"/>
    </location>
</feature>
<accession>A0A1J1GXW5</accession>
<feature type="compositionally biased region" description="Basic and acidic residues" evidence="10">
    <location>
        <begin position="6319"/>
        <end position="6336"/>
    </location>
</feature>
<dbReference type="OrthoDB" id="5186at2759"/>
<dbReference type="InterPro" id="IPR036465">
    <property type="entry name" value="vWFA_dom_sf"/>
</dbReference>
<proteinExistence type="inferred from homology"/>
<dbReference type="InterPro" id="IPR040848">
    <property type="entry name" value="AAA_lid_7"/>
</dbReference>
<feature type="region of interest" description="Disordered" evidence="10">
    <location>
        <begin position="6125"/>
        <end position="6336"/>
    </location>
</feature>
<feature type="transmembrane region" description="Helical" evidence="11">
    <location>
        <begin position="3280"/>
        <end position="3302"/>
    </location>
</feature>
<evidence type="ECO:0000256" key="3">
    <source>
        <dbReference type="ARBA" id="ARBA00007188"/>
    </source>
</evidence>
<evidence type="ECO:0000259" key="12">
    <source>
        <dbReference type="PROSITE" id="PS50234"/>
    </source>
</evidence>
<evidence type="ECO:0000256" key="8">
    <source>
        <dbReference type="ARBA" id="ARBA00023242"/>
    </source>
</evidence>